<proteinExistence type="predicted"/>
<keyword evidence="2" id="KW-1185">Reference proteome</keyword>
<dbReference type="Ensembl" id="ENSNMLT00000044791.1">
    <property type="protein sequence ID" value="ENSNMLP00000040259.1"/>
    <property type="gene ID" value="ENSNMLG00000024743.1"/>
</dbReference>
<name>A0A8C6URG8_9GOBI</name>
<protein>
    <submittedName>
        <fullName evidence="1">Uncharacterized protein</fullName>
    </submittedName>
</protein>
<sequence>ALTNGRLVAVVTLAYTLKCYNCEGKDCKETLVCPTALGITADRCATVEVNGVVAKSCMNHALCKAPISCCQGTCATALSRLAPLWPCSCSPPPFLLCFCNGLTLGMGGSMPKYRYFDPGGSF</sequence>
<organism evidence="1 2">
    <name type="scientific">Neogobius melanostomus</name>
    <name type="common">round goby</name>
    <dbReference type="NCBI Taxonomy" id="47308"/>
    <lineage>
        <taxon>Eukaryota</taxon>
        <taxon>Metazoa</taxon>
        <taxon>Chordata</taxon>
        <taxon>Craniata</taxon>
        <taxon>Vertebrata</taxon>
        <taxon>Euteleostomi</taxon>
        <taxon>Actinopterygii</taxon>
        <taxon>Neopterygii</taxon>
        <taxon>Teleostei</taxon>
        <taxon>Neoteleostei</taxon>
        <taxon>Acanthomorphata</taxon>
        <taxon>Gobiaria</taxon>
        <taxon>Gobiiformes</taxon>
        <taxon>Gobioidei</taxon>
        <taxon>Gobiidae</taxon>
        <taxon>Benthophilinae</taxon>
        <taxon>Neogobiini</taxon>
        <taxon>Neogobius</taxon>
    </lineage>
</organism>
<evidence type="ECO:0000313" key="2">
    <source>
        <dbReference type="Proteomes" id="UP000694523"/>
    </source>
</evidence>
<reference evidence="1" key="1">
    <citation type="submission" date="2025-08" db="UniProtKB">
        <authorList>
            <consortium name="Ensembl"/>
        </authorList>
    </citation>
    <scope>IDENTIFICATION</scope>
</reference>
<reference evidence="1" key="2">
    <citation type="submission" date="2025-09" db="UniProtKB">
        <authorList>
            <consortium name="Ensembl"/>
        </authorList>
    </citation>
    <scope>IDENTIFICATION</scope>
</reference>
<dbReference type="AlphaFoldDB" id="A0A8C6URG8"/>
<accession>A0A8C6URG8</accession>
<dbReference type="Proteomes" id="UP000694523">
    <property type="component" value="Unplaced"/>
</dbReference>
<evidence type="ECO:0000313" key="1">
    <source>
        <dbReference type="Ensembl" id="ENSNMLP00000040259.1"/>
    </source>
</evidence>